<dbReference type="InterPro" id="IPR006913">
    <property type="entry name" value="CENP-V/GFA"/>
</dbReference>
<dbReference type="PANTHER" id="PTHR28620">
    <property type="entry name" value="CENTROMERE PROTEIN V"/>
    <property type="match status" value="1"/>
</dbReference>
<accession>A0A4Q7NF02</accession>
<keyword evidence="3" id="KW-0862">Zinc</keyword>
<gene>
    <name evidence="5" type="ORF">EV675_4216</name>
</gene>
<evidence type="ECO:0000256" key="3">
    <source>
        <dbReference type="ARBA" id="ARBA00022833"/>
    </source>
</evidence>
<evidence type="ECO:0000256" key="1">
    <source>
        <dbReference type="ARBA" id="ARBA00005495"/>
    </source>
</evidence>
<evidence type="ECO:0000259" key="4">
    <source>
        <dbReference type="PROSITE" id="PS51891"/>
    </source>
</evidence>
<dbReference type="InterPro" id="IPR052355">
    <property type="entry name" value="CENP-V-like"/>
</dbReference>
<evidence type="ECO:0000256" key="2">
    <source>
        <dbReference type="ARBA" id="ARBA00022723"/>
    </source>
</evidence>
<reference evidence="5 6" key="1">
    <citation type="submission" date="2019-02" db="EMBL/GenBank/DDBJ databases">
        <title>Genomic Encyclopedia of Type Strains, Phase IV (KMG-IV): sequencing the most valuable type-strain genomes for metagenomic binning, comparative biology and taxonomic classification.</title>
        <authorList>
            <person name="Goeker M."/>
        </authorList>
    </citation>
    <scope>NUCLEOTIDE SEQUENCE [LARGE SCALE GENOMIC DNA]</scope>
    <source>
        <strain evidence="5 6">K24</strain>
    </source>
</reference>
<dbReference type="Proteomes" id="UP000292445">
    <property type="component" value="Unassembled WGS sequence"/>
</dbReference>
<dbReference type="PANTHER" id="PTHR28620:SF1">
    <property type="entry name" value="CENP-V_GFA DOMAIN-CONTAINING PROTEIN"/>
    <property type="match status" value="1"/>
</dbReference>
<dbReference type="GO" id="GO:0016846">
    <property type="term" value="F:carbon-sulfur lyase activity"/>
    <property type="evidence" value="ECO:0007669"/>
    <property type="project" value="InterPro"/>
</dbReference>
<feature type="domain" description="CENP-V/GFA" evidence="4">
    <location>
        <begin position="3"/>
        <end position="116"/>
    </location>
</feature>
<dbReference type="InterPro" id="IPR011057">
    <property type="entry name" value="Mss4-like_sf"/>
</dbReference>
<dbReference type="EMBL" id="SGXC01000002">
    <property type="protein sequence ID" value="RZS81590.1"/>
    <property type="molecule type" value="Genomic_DNA"/>
</dbReference>
<comment type="caution">
    <text evidence="5">The sequence shown here is derived from an EMBL/GenBank/DDBJ whole genome shotgun (WGS) entry which is preliminary data.</text>
</comment>
<evidence type="ECO:0000313" key="6">
    <source>
        <dbReference type="Proteomes" id="UP000292445"/>
    </source>
</evidence>
<dbReference type="Pfam" id="PF04828">
    <property type="entry name" value="GFA"/>
    <property type="match status" value="1"/>
</dbReference>
<protein>
    <recommendedName>
        <fullName evidence="4">CENP-V/GFA domain-containing protein</fullName>
    </recommendedName>
</protein>
<keyword evidence="2" id="KW-0479">Metal-binding</keyword>
<proteinExistence type="inferred from homology"/>
<comment type="similarity">
    <text evidence="1">Belongs to the Gfa family.</text>
</comment>
<dbReference type="OrthoDB" id="327703at2"/>
<sequence>MSYEGSCHCGAVAFEVDAPVPTQAMSCNCSHCRRKGFLLSFVPEGQFRLKQGQEQLRSYFFHAHKIEHMFCATCGTQSFARGAMPDGTPMRAVNLRCVPSIDLDALQIKRVDGASF</sequence>
<dbReference type="SUPFAM" id="SSF51316">
    <property type="entry name" value="Mss4-like"/>
    <property type="match status" value="1"/>
</dbReference>
<dbReference type="Gene3D" id="2.170.150.70">
    <property type="match status" value="1"/>
</dbReference>
<dbReference type="PROSITE" id="PS51891">
    <property type="entry name" value="CENP_V_GFA"/>
    <property type="match status" value="1"/>
</dbReference>
<keyword evidence="6" id="KW-1185">Reference proteome</keyword>
<organism evidence="5 6">
    <name type="scientific">Pigmentiphaga kullae</name>
    <dbReference type="NCBI Taxonomy" id="151784"/>
    <lineage>
        <taxon>Bacteria</taxon>
        <taxon>Pseudomonadati</taxon>
        <taxon>Pseudomonadota</taxon>
        <taxon>Betaproteobacteria</taxon>
        <taxon>Burkholderiales</taxon>
        <taxon>Alcaligenaceae</taxon>
        <taxon>Pigmentiphaga</taxon>
    </lineage>
</organism>
<name>A0A4Q7NF02_9BURK</name>
<dbReference type="GO" id="GO:0046872">
    <property type="term" value="F:metal ion binding"/>
    <property type="evidence" value="ECO:0007669"/>
    <property type="project" value="UniProtKB-KW"/>
</dbReference>
<dbReference type="AlphaFoldDB" id="A0A4Q7NF02"/>
<evidence type="ECO:0000313" key="5">
    <source>
        <dbReference type="EMBL" id="RZS81590.1"/>
    </source>
</evidence>
<dbReference type="RefSeq" id="WP_130359474.1">
    <property type="nucleotide sequence ID" value="NZ_SGXC01000002.1"/>
</dbReference>